<dbReference type="OrthoDB" id="9809746at2"/>
<dbReference type="GO" id="GO:0045454">
    <property type="term" value="P:cell redox homeostasis"/>
    <property type="evidence" value="ECO:0007669"/>
    <property type="project" value="TreeGrafter"/>
</dbReference>
<dbReference type="GO" id="GO:0034599">
    <property type="term" value="P:cellular response to oxidative stress"/>
    <property type="evidence" value="ECO:0007669"/>
    <property type="project" value="TreeGrafter"/>
</dbReference>
<evidence type="ECO:0000259" key="12">
    <source>
        <dbReference type="PROSITE" id="PS51352"/>
    </source>
</evidence>
<organism evidence="13 14">
    <name type="scientific">Amycolatopsis bartoniae</name>
    <dbReference type="NCBI Taxonomy" id="941986"/>
    <lineage>
        <taxon>Bacteria</taxon>
        <taxon>Bacillati</taxon>
        <taxon>Actinomycetota</taxon>
        <taxon>Actinomycetes</taxon>
        <taxon>Pseudonocardiales</taxon>
        <taxon>Pseudonocardiaceae</taxon>
        <taxon>Amycolatopsis</taxon>
    </lineage>
</organism>
<dbReference type="PANTHER" id="PTHR42801">
    <property type="entry name" value="THIOREDOXIN-DEPENDENT PEROXIDE REDUCTASE"/>
    <property type="match status" value="1"/>
</dbReference>
<reference evidence="13" key="2">
    <citation type="submission" date="2020-09" db="EMBL/GenBank/DDBJ databases">
        <authorList>
            <person name="Sun Q."/>
            <person name="Zhou Y."/>
        </authorList>
    </citation>
    <scope>NUCLEOTIDE SEQUENCE</scope>
    <source>
        <strain evidence="13">CGMCC 4.7679</strain>
    </source>
</reference>
<keyword evidence="7" id="KW-0676">Redox-active center</keyword>
<evidence type="ECO:0000256" key="10">
    <source>
        <dbReference type="ARBA" id="ARBA00041373"/>
    </source>
</evidence>
<dbReference type="InterPro" id="IPR050924">
    <property type="entry name" value="Peroxiredoxin_BCP/PrxQ"/>
</dbReference>
<comment type="caution">
    <text evidence="13">The sequence shown here is derived from an EMBL/GenBank/DDBJ whole genome shotgun (WGS) entry which is preliminary data.</text>
</comment>
<evidence type="ECO:0000256" key="2">
    <source>
        <dbReference type="ARBA" id="ARBA00013017"/>
    </source>
</evidence>
<feature type="domain" description="Thioredoxin" evidence="12">
    <location>
        <begin position="47"/>
        <end position="218"/>
    </location>
</feature>
<evidence type="ECO:0000256" key="9">
    <source>
        <dbReference type="ARBA" id="ARBA00038489"/>
    </source>
</evidence>
<evidence type="ECO:0000256" key="11">
    <source>
        <dbReference type="ARBA" id="ARBA00049091"/>
    </source>
</evidence>
<evidence type="ECO:0000256" key="6">
    <source>
        <dbReference type="ARBA" id="ARBA00023157"/>
    </source>
</evidence>
<dbReference type="SUPFAM" id="SSF52833">
    <property type="entry name" value="Thioredoxin-like"/>
    <property type="match status" value="1"/>
</dbReference>
<dbReference type="Proteomes" id="UP000658656">
    <property type="component" value="Unassembled WGS sequence"/>
</dbReference>
<sequence>MSNDRTIADRTAAVRKQADANLPAEVTTAFDAELARIVGRGVPAGVATPGTAMPDGDLLDVHGKPTTLSETTAGRRAVVVFYRGAWCPYCNVTLRAYQEELVGELETLGVALVAISPQKPDESLSLAEKHDLSYAVLSDPGNQIARQLGIVFTLGDGARAGQAKLGVDITEGNADGTADLPLTTTVLVDADGTIRWIDVHPDYTTRSEPADILAALDS</sequence>
<evidence type="ECO:0000313" key="13">
    <source>
        <dbReference type="EMBL" id="GHF46548.1"/>
    </source>
</evidence>
<dbReference type="RefSeq" id="WP_145935838.1">
    <property type="nucleotide sequence ID" value="NZ_BNAV01000002.1"/>
</dbReference>
<dbReference type="PROSITE" id="PS51352">
    <property type="entry name" value="THIOREDOXIN_2"/>
    <property type="match status" value="1"/>
</dbReference>
<keyword evidence="14" id="KW-1185">Reference proteome</keyword>
<dbReference type="GO" id="GO:0008379">
    <property type="term" value="F:thioredoxin peroxidase activity"/>
    <property type="evidence" value="ECO:0007669"/>
    <property type="project" value="TreeGrafter"/>
</dbReference>
<dbReference type="EMBL" id="BNAV01000002">
    <property type="protein sequence ID" value="GHF46548.1"/>
    <property type="molecule type" value="Genomic_DNA"/>
</dbReference>
<keyword evidence="4" id="KW-0049">Antioxidant</keyword>
<dbReference type="InterPro" id="IPR013766">
    <property type="entry name" value="Thioredoxin_domain"/>
</dbReference>
<gene>
    <name evidence="13" type="ORF">GCM10017566_19590</name>
</gene>
<evidence type="ECO:0000256" key="4">
    <source>
        <dbReference type="ARBA" id="ARBA00022862"/>
    </source>
</evidence>
<evidence type="ECO:0000256" key="3">
    <source>
        <dbReference type="ARBA" id="ARBA00022559"/>
    </source>
</evidence>
<accession>A0A8H9M939</accession>
<evidence type="ECO:0000256" key="1">
    <source>
        <dbReference type="ARBA" id="ARBA00003330"/>
    </source>
</evidence>
<dbReference type="CDD" id="cd02970">
    <property type="entry name" value="PRX_like2"/>
    <property type="match status" value="1"/>
</dbReference>
<evidence type="ECO:0000256" key="7">
    <source>
        <dbReference type="ARBA" id="ARBA00023284"/>
    </source>
</evidence>
<protein>
    <recommendedName>
        <fullName evidence="2">thioredoxin-dependent peroxiredoxin</fullName>
        <ecNumber evidence="2">1.11.1.24</ecNumber>
    </recommendedName>
    <alternativeName>
        <fullName evidence="10">Bacterioferritin comigratory protein</fullName>
    </alternativeName>
    <alternativeName>
        <fullName evidence="8">Thioredoxin peroxidase</fullName>
    </alternativeName>
</protein>
<keyword evidence="5" id="KW-0560">Oxidoreductase</keyword>
<evidence type="ECO:0000256" key="8">
    <source>
        <dbReference type="ARBA" id="ARBA00032824"/>
    </source>
</evidence>
<dbReference type="AlphaFoldDB" id="A0A8H9M939"/>
<dbReference type="PANTHER" id="PTHR42801:SF7">
    <property type="entry name" value="SLL1159 PROTEIN"/>
    <property type="match status" value="1"/>
</dbReference>
<dbReference type="EC" id="1.11.1.24" evidence="2"/>
<comment type="catalytic activity">
    <reaction evidence="11">
        <text>a hydroperoxide + [thioredoxin]-dithiol = an alcohol + [thioredoxin]-disulfide + H2O</text>
        <dbReference type="Rhea" id="RHEA:62620"/>
        <dbReference type="Rhea" id="RHEA-COMP:10698"/>
        <dbReference type="Rhea" id="RHEA-COMP:10700"/>
        <dbReference type="ChEBI" id="CHEBI:15377"/>
        <dbReference type="ChEBI" id="CHEBI:29950"/>
        <dbReference type="ChEBI" id="CHEBI:30879"/>
        <dbReference type="ChEBI" id="CHEBI:35924"/>
        <dbReference type="ChEBI" id="CHEBI:50058"/>
        <dbReference type="EC" id="1.11.1.24"/>
    </reaction>
</comment>
<comment type="similarity">
    <text evidence="9">Belongs to the peroxiredoxin family. BCP/PrxQ subfamily.</text>
</comment>
<dbReference type="Pfam" id="PF00578">
    <property type="entry name" value="AhpC-TSA"/>
    <property type="match status" value="1"/>
</dbReference>
<dbReference type="Gene3D" id="3.40.30.10">
    <property type="entry name" value="Glutaredoxin"/>
    <property type="match status" value="1"/>
</dbReference>
<dbReference type="InterPro" id="IPR036249">
    <property type="entry name" value="Thioredoxin-like_sf"/>
</dbReference>
<name>A0A8H9M939_9PSEU</name>
<dbReference type="GO" id="GO:0005737">
    <property type="term" value="C:cytoplasm"/>
    <property type="evidence" value="ECO:0007669"/>
    <property type="project" value="TreeGrafter"/>
</dbReference>
<keyword evidence="3" id="KW-0575">Peroxidase</keyword>
<proteinExistence type="inferred from homology"/>
<dbReference type="InterPro" id="IPR000866">
    <property type="entry name" value="AhpC/TSA"/>
</dbReference>
<reference evidence="13" key="1">
    <citation type="journal article" date="2014" name="Int. J. Syst. Evol. Microbiol.">
        <title>Complete genome sequence of Corynebacterium casei LMG S-19264T (=DSM 44701T), isolated from a smear-ripened cheese.</title>
        <authorList>
            <consortium name="US DOE Joint Genome Institute (JGI-PGF)"/>
            <person name="Walter F."/>
            <person name="Albersmeier A."/>
            <person name="Kalinowski J."/>
            <person name="Ruckert C."/>
        </authorList>
    </citation>
    <scope>NUCLEOTIDE SEQUENCE</scope>
    <source>
        <strain evidence="13">CGMCC 4.7679</strain>
    </source>
</reference>
<keyword evidence="6" id="KW-1015">Disulfide bond</keyword>
<comment type="function">
    <text evidence="1">Thiol-specific peroxidase that catalyzes the reduction of hydrogen peroxide and organic hydroperoxides to water and alcohols, respectively. Plays a role in cell protection against oxidative stress by detoxifying peroxides and as sensor of hydrogen peroxide-mediated signaling events.</text>
</comment>
<evidence type="ECO:0000256" key="5">
    <source>
        <dbReference type="ARBA" id="ARBA00023002"/>
    </source>
</evidence>
<evidence type="ECO:0000313" key="14">
    <source>
        <dbReference type="Proteomes" id="UP000658656"/>
    </source>
</evidence>